<proteinExistence type="predicted"/>
<reference evidence="1" key="2">
    <citation type="submission" date="2015-03" db="UniProtKB">
        <authorList>
            <consortium name="EnsemblPlants"/>
        </authorList>
    </citation>
    <scope>IDENTIFICATION</scope>
</reference>
<keyword evidence="2" id="KW-1185">Reference proteome</keyword>
<organism evidence="1">
    <name type="scientific">Oryza barthii</name>
    <dbReference type="NCBI Taxonomy" id="65489"/>
    <lineage>
        <taxon>Eukaryota</taxon>
        <taxon>Viridiplantae</taxon>
        <taxon>Streptophyta</taxon>
        <taxon>Embryophyta</taxon>
        <taxon>Tracheophyta</taxon>
        <taxon>Spermatophyta</taxon>
        <taxon>Magnoliopsida</taxon>
        <taxon>Liliopsida</taxon>
        <taxon>Poales</taxon>
        <taxon>Poaceae</taxon>
        <taxon>BOP clade</taxon>
        <taxon>Oryzoideae</taxon>
        <taxon>Oryzeae</taxon>
        <taxon>Oryzinae</taxon>
        <taxon>Oryza</taxon>
    </lineage>
</organism>
<sequence>MANRSLGGSIFLEQRPRSEVKSSDLGYLGGGGGGGSGDGRRCSTCVWAGVGGGGGVRAVLGVLAAAVEVASASAPCLAFQCQSSSPYAVLVLAVVSAGAPCPKSRWALSPSVKLVLVVVLVSVDEYAALGGVAPVACCALASARPGAASTLAGDSGRLDVITLLQANDHGILVIGVLFCSESCGSMLRVAPFSAISVLIARQKSIGSLSKAPLLMVGWSTFWPFHLFPCSRSRLVCHSG</sequence>
<evidence type="ECO:0000313" key="1">
    <source>
        <dbReference type="EnsemblPlants" id="OBART09G20370.1"/>
    </source>
</evidence>
<evidence type="ECO:0008006" key="3">
    <source>
        <dbReference type="Google" id="ProtNLM"/>
    </source>
</evidence>
<dbReference type="EnsemblPlants" id="OBART09G20370.1">
    <property type="protein sequence ID" value="OBART09G20370.1"/>
    <property type="gene ID" value="OBART09G20370"/>
</dbReference>
<dbReference type="Gramene" id="OBART09G20370.1">
    <property type="protein sequence ID" value="OBART09G20370.1"/>
    <property type="gene ID" value="OBART09G20370"/>
</dbReference>
<evidence type="ECO:0000313" key="2">
    <source>
        <dbReference type="Proteomes" id="UP000026960"/>
    </source>
</evidence>
<dbReference type="Proteomes" id="UP000026960">
    <property type="component" value="Chromosome 9"/>
</dbReference>
<dbReference type="HOGENOM" id="CLU_068340_1_0_1"/>
<reference evidence="1" key="1">
    <citation type="journal article" date="2009" name="Rice">
        <title>De Novo Next Generation Sequencing of Plant Genomes.</title>
        <authorList>
            <person name="Rounsley S."/>
            <person name="Marri P.R."/>
            <person name="Yu Y."/>
            <person name="He R."/>
            <person name="Sisneros N."/>
            <person name="Goicoechea J.L."/>
            <person name="Lee S.J."/>
            <person name="Angelova A."/>
            <person name="Kudrna D."/>
            <person name="Luo M."/>
            <person name="Affourtit J."/>
            <person name="Desany B."/>
            <person name="Knight J."/>
            <person name="Niazi F."/>
            <person name="Egholm M."/>
            <person name="Wing R.A."/>
        </authorList>
    </citation>
    <scope>NUCLEOTIDE SEQUENCE [LARGE SCALE GENOMIC DNA]</scope>
    <source>
        <strain evidence="1">cv. IRGC 105608</strain>
    </source>
</reference>
<dbReference type="PaxDb" id="65489-OBART09G20370.1"/>
<name>A0A0D3HAB5_9ORYZ</name>
<dbReference type="AlphaFoldDB" id="A0A0D3HAB5"/>
<protein>
    <recommendedName>
        <fullName evidence="3">DUF3778 domain-containing protein</fullName>
    </recommendedName>
</protein>
<accession>A0A0D3HAB5</accession>